<accession>A0A6N0HPE8</accession>
<name>A0A6N0HPE8_9GAMM</name>
<organism evidence="1 2">
    <name type="scientific">Candidatus Ruthia endofausta</name>
    <dbReference type="NCBI Taxonomy" id="2738852"/>
    <lineage>
        <taxon>Bacteria</taxon>
        <taxon>Pseudomonadati</taxon>
        <taxon>Pseudomonadota</taxon>
        <taxon>Gammaproteobacteria</taxon>
        <taxon>Candidatus Pseudothioglobaceae</taxon>
        <taxon>Candidatus Ruthturnera</taxon>
    </lineage>
</organism>
<dbReference type="EMBL" id="CP054490">
    <property type="protein sequence ID" value="QKQ24248.1"/>
    <property type="molecule type" value="Genomic_DNA"/>
</dbReference>
<dbReference type="KEGG" id="reo:HUE58_03685"/>
<evidence type="ECO:0000313" key="1">
    <source>
        <dbReference type="EMBL" id="QKQ24248.1"/>
    </source>
</evidence>
<dbReference type="Proteomes" id="UP000509429">
    <property type="component" value="Chromosome"/>
</dbReference>
<dbReference type="RefSeq" id="WP_174605686.1">
    <property type="nucleotide sequence ID" value="NZ_CP054490.1"/>
</dbReference>
<gene>
    <name evidence="1" type="ORF">HUE58_03685</name>
</gene>
<evidence type="ECO:0000313" key="2">
    <source>
        <dbReference type="Proteomes" id="UP000509429"/>
    </source>
</evidence>
<dbReference type="AlphaFoldDB" id="A0A6N0HPE8"/>
<evidence type="ECO:0008006" key="3">
    <source>
        <dbReference type="Google" id="ProtNLM"/>
    </source>
</evidence>
<sequence>MATLFQLFSPTIFALTADFKQSGKFFTICTMQGYKQVWINSDDEQHNPSSVDLSCPYCLLNISALDIIDTNVKYYFDSVNEYVYSFIVIQNNVQSKTLLKFLAIRAPPYLKLMS</sequence>
<proteinExistence type="predicted"/>
<reference evidence="1 2" key="1">
    <citation type="submission" date="2020-05" db="EMBL/GenBank/DDBJ databases">
        <title>Horizontal transmission and recombination maintain forever young bacterial symbiont genomes.</title>
        <authorList>
            <person name="Russell S.L."/>
            <person name="Pepper-Tunick E."/>
            <person name="Svedberg J."/>
            <person name="Byrne A."/>
            <person name="Ruelas Castillo J."/>
            <person name="Vollmers C."/>
            <person name="Beinart R.A."/>
            <person name="Corbett-Detig R."/>
        </authorList>
    </citation>
    <scope>NUCLEOTIDE SEQUENCE [LARGE SCALE GENOMIC DNA]</scope>
    <source>
        <strain evidence="1">JDF_Ridge</strain>
    </source>
</reference>
<keyword evidence="2" id="KW-1185">Reference proteome</keyword>
<protein>
    <recommendedName>
        <fullName evidence="3">DUF2946 family protein</fullName>
    </recommendedName>
</protein>